<protein>
    <submittedName>
        <fullName evidence="8">DAP1</fullName>
    </submittedName>
</protein>
<evidence type="ECO:0000256" key="2">
    <source>
        <dbReference type="ARBA" id="ARBA00022617"/>
    </source>
</evidence>
<dbReference type="Proteomes" id="UP000669133">
    <property type="component" value="Unassembled WGS sequence"/>
</dbReference>
<feature type="domain" description="Cytochrome b5 heme-binding" evidence="7">
    <location>
        <begin position="44"/>
        <end position="145"/>
    </location>
</feature>
<evidence type="ECO:0000256" key="3">
    <source>
        <dbReference type="ARBA" id="ARBA00022723"/>
    </source>
</evidence>
<evidence type="ECO:0000256" key="6">
    <source>
        <dbReference type="ARBA" id="ARBA00038357"/>
    </source>
</evidence>
<dbReference type="SMART" id="SM01117">
    <property type="entry name" value="Cyt-b5"/>
    <property type="match status" value="1"/>
</dbReference>
<dbReference type="GO" id="GO:0046872">
    <property type="term" value="F:metal ion binding"/>
    <property type="evidence" value="ECO:0007669"/>
    <property type="project" value="UniProtKB-KW"/>
</dbReference>
<keyword evidence="9" id="KW-1185">Reference proteome</keyword>
<evidence type="ECO:0000259" key="7">
    <source>
        <dbReference type="SMART" id="SM01117"/>
    </source>
</evidence>
<evidence type="ECO:0000256" key="4">
    <source>
        <dbReference type="ARBA" id="ARBA00022824"/>
    </source>
</evidence>
<keyword evidence="5" id="KW-0408">Iron</keyword>
<dbReference type="AlphaFoldDB" id="A0A8H7ZJ69"/>
<dbReference type="InterPro" id="IPR036400">
    <property type="entry name" value="Cyt_B5-like_heme/steroid_sf"/>
</dbReference>
<comment type="similarity">
    <text evidence="6">Belongs to the cytochrome b5 family. MAPR subfamily.</text>
</comment>
<dbReference type="InterPro" id="IPR001199">
    <property type="entry name" value="Cyt_B5-like_heme/steroid-bd"/>
</dbReference>
<dbReference type="GO" id="GO:0020037">
    <property type="term" value="F:heme binding"/>
    <property type="evidence" value="ECO:0007669"/>
    <property type="project" value="UniProtKB-ARBA"/>
</dbReference>
<dbReference type="PANTHER" id="PTHR10281">
    <property type="entry name" value="MEMBRANE-ASSOCIATED PROGESTERONE RECEPTOR COMPONENT-RELATED"/>
    <property type="match status" value="1"/>
</dbReference>
<reference evidence="8 9" key="1">
    <citation type="submission" date="2020-12" db="EMBL/GenBank/DDBJ databases">
        <title>Effect of drift, selection, and recombination on the evolution of hybrid genomes in Candida yeast pathogens.</title>
        <authorList>
            <person name="Mixao V."/>
            <person name="Ksiezopolska E."/>
            <person name="Saus E."/>
            <person name="Boekhout T."/>
            <person name="Gacser A."/>
            <person name="Gabaldon T."/>
        </authorList>
    </citation>
    <scope>NUCLEOTIDE SEQUENCE [LARGE SCALE GENOMIC DNA]</scope>
    <source>
        <strain evidence="8 9">BP57</strain>
    </source>
</reference>
<dbReference type="InterPro" id="IPR050577">
    <property type="entry name" value="MAPR/NEUFC/NENF-like"/>
</dbReference>
<comment type="subcellular location">
    <subcellularLocation>
        <location evidence="1">Endoplasmic reticulum</location>
    </subcellularLocation>
</comment>
<dbReference type="GO" id="GO:0005783">
    <property type="term" value="C:endoplasmic reticulum"/>
    <property type="evidence" value="ECO:0007669"/>
    <property type="project" value="UniProtKB-SubCell"/>
</dbReference>
<dbReference type="Pfam" id="PF00173">
    <property type="entry name" value="Cyt-b5"/>
    <property type="match status" value="1"/>
</dbReference>
<dbReference type="GO" id="GO:0016020">
    <property type="term" value="C:membrane"/>
    <property type="evidence" value="ECO:0007669"/>
    <property type="project" value="TreeGrafter"/>
</dbReference>
<dbReference type="EMBL" id="JAEOAQ010000002">
    <property type="protein sequence ID" value="KAG5420690.1"/>
    <property type="molecule type" value="Genomic_DNA"/>
</dbReference>
<name>A0A8H7ZJ69_9ASCO</name>
<proteinExistence type="inferred from homology"/>
<sequence>MITTIIVILVILYFARSIYKDFISNENNPLANQGQEASIVEGKFTPKSLAKYNGKDHPKIFIAVKNRVFDVTQGATFYGPGGPYENFAGRDASRGLALNSFDPAVLTPLDQPIDDLKNLSKLEQESLEQWDEHFENRYKVVGTLHENGTVPEEVKGL</sequence>
<comment type="caution">
    <text evidence="8">The sequence shown here is derived from an EMBL/GenBank/DDBJ whole genome shotgun (WGS) entry which is preliminary data.</text>
</comment>
<organism evidence="8 9">
    <name type="scientific">Candida metapsilosis</name>
    <dbReference type="NCBI Taxonomy" id="273372"/>
    <lineage>
        <taxon>Eukaryota</taxon>
        <taxon>Fungi</taxon>
        <taxon>Dikarya</taxon>
        <taxon>Ascomycota</taxon>
        <taxon>Saccharomycotina</taxon>
        <taxon>Pichiomycetes</taxon>
        <taxon>Debaryomycetaceae</taxon>
        <taxon>Candida/Lodderomyces clade</taxon>
        <taxon>Candida</taxon>
    </lineage>
</organism>
<keyword evidence="4" id="KW-0256">Endoplasmic reticulum</keyword>
<keyword evidence="3" id="KW-0479">Metal-binding</keyword>
<dbReference type="Gene3D" id="3.10.120.10">
    <property type="entry name" value="Cytochrome b5-like heme/steroid binding domain"/>
    <property type="match status" value="1"/>
</dbReference>
<keyword evidence="2" id="KW-0349">Heme</keyword>
<dbReference type="FunFam" id="3.10.120.10:FF:000003">
    <property type="entry name" value="membrane-associated progesterone receptor component 1"/>
    <property type="match status" value="1"/>
</dbReference>
<accession>A0A8H7ZJ69</accession>
<dbReference type="OrthoDB" id="547796at2759"/>
<dbReference type="GeneID" id="93651200"/>
<evidence type="ECO:0000256" key="5">
    <source>
        <dbReference type="ARBA" id="ARBA00023004"/>
    </source>
</evidence>
<evidence type="ECO:0000256" key="1">
    <source>
        <dbReference type="ARBA" id="ARBA00004240"/>
    </source>
</evidence>
<gene>
    <name evidence="8" type="ORF">I9W82_002571</name>
</gene>
<dbReference type="SUPFAM" id="SSF55856">
    <property type="entry name" value="Cytochrome b5-like heme/steroid binding domain"/>
    <property type="match status" value="1"/>
</dbReference>
<evidence type="ECO:0000313" key="8">
    <source>
        <dbReference type="EMBL" id="KAG5420690.1"/>
    </source>
</evidence>
<dbReference type="RefSeq" id="XP_067549806.1">
    <property type="nucleotide sequence ID" value="XM_067691441.1"/>
</dbReference>
<evidence type="ECO:0000313" key="9">
    <source>
        <dbReference type="Proteomes" id="UP000669133"/>
    </source>
</evidence>
<dbReference type="PANTHER" id="PTHR10281:SF72">
    <property type="entry name" value="NEUDESIN"/>
    <property type="match status" value="1"/>
</dbReference>